<dbReference type="InterPro" id="IPR016181">
    <property type="entry name" value="Acyl_CoA_acyltransferase"/>
</dbReference>
<name>A0A162JMH3_METRR</name>
<dbReference type="GO" id="GO:0019290">
    <property type="term" value="P:siderophore biosynthetic process"/>
    <property type="evidence" value="ECO:0007669"/>
    <property type="project" value="InterPro"/>
</dbReference>
<comment type="similarity">
    <text evidence="1">Belongs to the lysine N-acyltransferase MbtK family.</text>
</comment>
<dbReference type="SMART" id="SM01006">
    <property type="entry name" value="AlcB"/>
    <property type="match status" value="1"/>
</dbReference>
<evidence type="ECO:0000259" key="3">
    <source>
        <dbReference type="SMART" id="SM01006"/>
    </source>
</evidence>
<dbReference type="PANTHER" id="PTHR31438:SF1">
    <property type="entry name" value="LYSINE N-ACYLTRANSFERASE C17G9.06C-RELATED"/>
    <property type="match status" value="1"/>
</dbReference>
<comment type="caution">
    <text evidence="4">The sequence shown here is derived from an EMBL/GenBank/DDBJ whole genome shotgun (WGS) entry which is preliminary data.</text>
</comment>
<evidence type="ECO:0000313" key="4">
    <source>
        <dbReference type="EMBL" id="OAA44213.1"/>
    </source>
</evidence>
<dbReference type="GO" id="GO:0016410">
    <property type="term" value="F:N-acyltransferase activity"/>
    <property type="evidence" value="ECO:0007669"/>
    <property type="project" value="TreeGrafter"/>
</dbReference>
<reference evidence="4 5" key="1">
    <citation type="journal article" date="2016" name="Genome Biol. Evol.">
        <title>Divergent and convergent evolution of fungal pathogenicity.</title>
        <authorList>
            <person name="Shang Y."/>
            <person name="Xiao G."/>
            <person name="Zheng P."/>
            <person name="Cen K."/>
            <person name="Zhan S."/>
            <person name="Wang C."/>
        </authorList>
    </citation>
    <scope>NUCLEOTIDE SEQUENCE [LARGE SCALE GENOMIC DNA]</scope>
    <source>
        <strain evidence="4 5">RCEF 4871</strain>
    </source>
</reference>
<evidence type="ECO:0000256" key="2">
    <source>
        <dbReference type="SAM" id="MobiDB-lite"/>
    </source>
</evidence>
<accession>A0A162JMH3</accession>
<dbReference type="AlphaFoldDB" id="A0A162JMH3"/>
<dbReference type="PANTHER" id="PTHR31438">
    <property type="entry name" value="LYSINE N-ACYLTRANSFERASE C17G9.06C-RELATED"/>
    <property type="match status" value="1"/>
</dbReference>
<feature type="region of interest" description="Disordered" evidence="2">
    <location>
        <begin position="54"/>
        <end position="82"/>
    </location>
</feature>
<feature type="domain" description="Acyltransferase MbtK/IucB-like conserved" evidence="3">
    <location>
        <begin position="397"/>
        <end position="439"/>
    </location>
</feature>
<organism evidence="4 5">
    <name type="scientific">Metarhizium rileyi (strain RCEF 4871)</name>
    <name type="common">Nomuraea rileyi</name>
    <dbReference type="NCBI Taxonomy" id="1649241"/>
    <lineage>
        <taxon>Eukaryota</taxon>
        <taxon>Fungi</taxon>
        <taxon>Dikarya</taxon>
        <taxon>Ascomycota</taxon>
        <taxon>Pezizomycotina</taxon>
        <taxon>Sordariomycetes</taxon>
        <taxon>Hypocreomycetidae</taxon>
        <taxon>Hypocreales</taxon>
        <taxon>Clavicipitaceae</taxon>
        <taxon>Metarhizium</taxon>
    </lineage>
</organism>
<dbReference type="STRING" id="1081105.A0A162JMH3"/>
<dbReference type="InterPro" id="IPR019432">
    <property type="entry name" value="Acyltransferase_MbtK/IucB-like"/>
</dbReference>
<gene>
    <name evidence="4" type="ORF">NOR_03941</name>
</gene>
<evidence type="ECO:0000256" key="1">
    <source>
        <dbReference type="ARBA" id="ARBA00009893"/>
    </source>
</evidence>
<keyword evidence="5" id="KW-1185">Reference proteome</keyword>
<dbReference type="OrthoDB" id="448427at2759"/>
<dbReference type="Proteomes" id="UP000243498">
    <property type="component" value="Unassembled WGS sequence"/>
</dbReference>
<dbReference type="EMBL" id="AZHC01000010">
    <property type="protein sequence ID" value="OAA44213.1"/>
    <property type="molecule type" value="Genomic_DNA"/>
</dbReference>
<feature type="region of interest" description="Disordered" evidence="2">
    <location>
        <begin position="88"/>
        <end position="107"/>
    </location>
</feature>
<evidence type="ECO:0000313" key="5">
    <source>
        <dbReference type="Proteomes" id="UP000243498"/>
    </source>
</evidence>
<feature type="compositionally biased region" description="Low complexity" evidence="2">
    <location>
        <begin position="66"/>
        <end position="77"/>
    </location>
</feature>
<sequence length="560" mass="62716">MPPQILHLPDGKKFTVTPVFGGMGFRSHDHNNLLHPFPIGWMTALHTEEDRLEFDGYNDDDTPADGQGQSQSQSQSRSPKEVAIAIADRDENVPSRTRRRTKPFARPTLQNDTLFISSISLPSDAEFKPAASPTRQIAMMLWITLYWYFHQAPPDRELHTAASRDTPPGAKPVGEWKIRIRRDGVLRGRNLIPKLERMGLIASEDTAVGTSMDDSGDGWANMFVSKRMFWQMPASLFLFTLQPVRHADLPASPPATSRPGSPIREDAGRSELLRQTYSHTPSLTPTGTGTLTPMGVHLAADVPGSPMPTSVTAAPSFPVGPYFSSSHLPTYYPPPPPQYVCTHGTRHPLRPKPPRMGEVFYTRFIESMGQYLSFRVASASSSPVPYLGPVGPNPPEQGVSSLSDAQLLQSWFSNPRVGHFWGSYTSDFLETALRSRHSFPVIGLWDGVPFGYFELYWVKEDILGRHVGSEVGDWDRGVHIMIGEEWSRGRVAAWLTSLVHHCFTGDPRTMSVCLEPRVDNQRMLRHLDANGFSREKQVAFPHKQAWFVKLRREFWDGPAL</sequence>
<dbReference type="OMA" id="FPHKQSW"/>
<dbReference type="SUPFAM" id="SSF55729">
    <property type="entry name" value="Acyl-CoA N-acyltransferases (Nat)"/>
    <property type="match status" value="1"/>
</dbReference>
<dbReference type="Gene3D" id="3.40.630.30">
    <property type="match status" value="1"/>
</dbReference>
<feature type="compositionally biased region" description="Acidic residues" evidence="2">
    <location>
        <begin position="54"/>
        <end position="63"/>
    </location>
</feature>
<protein>
    <submittedName>
        <fullName evidence="4">Aerobactin siderophore biosynthesis protein iucB</fullName>
    </submittedName>
</protein>
<proteinExistence type="inferred from homology"/>
<dbReference type="Pfam" id="PF13523">
    <property type="entry name" value="Acetyltransf_8"/>
    <property type="match status" value="1"/>
</dbReference>